<dbReference type="GO" id="GO:0008484">
    <property type="term" value="F:sulfuric ester hydrolase activity"/>
    <property type="evidence" value="ECO:0007669"/>
    <property type="project" value="TreeGrafter"/>
</dbReference>
<dbReference type="InterPro" id="IPR000917">
    <property type="entry name" value="Sulfatase_N"/>
</dbReference>
<evidence type="ECO:0000313" key="4">
    <source>
        <dbReference type="EMBL" id="SVD18952.1"/>
    </source>
</evidence>
<dbReference type="SUPFAM" id="SSF53649">
    <property type="entry name" value="Alkaline phosphatase-like"/>
    <property type="match status" value="1"/>
</dbReference>
<organism evidence="4">
    <name type="scientific">marine metagenome</name>
    <dbReference type="NCBI Taxonomy" id="408172"/>
    <lineage>
        <taxon>unclassified sequences</taxon>
        <taxon>metagenomes</taxon>
        <taxon>ecological metagenomes</taxon>
    </lineage>
</organism>
<dbReference type="EMBL" id="UINC01135039">
    <property type="protein sequence ID" value="SVD18952.1"/>
    <property type="molecule type" value="Genomic_DNA"/>
</dbReference>
<feature type="non-terminal residue" evidence="4">
    <location>
        <position position="234"/>
    </location>
</feature>
<sequence length="234" mass="25754">MRLKAFVPLLFLSWFVHAEKPNVLLILVDDLKPAMGCYGDKHAITPAMDALAKRGMRFDLAYCNQAVCAPSRFTLMLGSHSTSTGLYGLGSQLRQVLPKAVTMPQYFAKHGYRTESLGKVFHIGHGNLGDPKSFSIPHFHDKVIEYLDPESTDGGKLTREEALFTNQKLGSIRSLPRGAAFEAPVAKDDDYADGRVATETIGRLQAAKARREKDGTSFFITAGFVRPHLPFSAP</sequence>
<dbReference type="GO" id="GO:0005737">
    <property type="term" value="C:cytoplasm"/>
    <property type="evidence" value="ECO:0007669"/>
    <property type="project" value="TreeGrafter"/>
</dbReference>
<proteinExistence type="predicted"/>
<keyword evidence="2" id="KW-0378">Hydrolase</keyword>
<dbReference type="PANTHER" id="PTHR45953:SF1">
    <property type="entry name" value="IDURONATE 2-SULFATASE"/>
    <property type="match status" value="1"/>
</dbReference>
<evidence type="ECO:0000259" key="3">
    <source>
        <dbReference type="Pfam" id="PF00884"/>
    </source>
</evidence>
<evidence type="ECO:0000256" key="2">
    <source>
        <dbReference type="ARBA" id="ARBA00022801"/>
    </source>
</evidence>
<protein>
    <recommendedName>
        <fullName evidence="3">Sulfatase N-terminal domain-containing protein</fullName>
    </recommendedName>
</protein>
<name>A0A382TAY1_9ZZZZ</name>
<evidence type="ECO:0000256" key="1">
    <source>
        <dbReference type="ARBA" id="ARBA00022723"/>
    </source>
</evidence>
<reference evidence="4" key="1">
    <citation type="submission" date="2018-05" db="EMBL/GenBank/DDBJ databases">
        <authorList>
            <person name="Lanie J.A."/>
            <person name="Ng W.-L."/>
            <person name="Kazmierczak K.M."/>
            <person name="Andrzejewski T.M."/>
            <person name="Davidsen T.M."/>
            <person name="Wayne K.J."/>
            <person name="Tettelin H."/>
            <person name="Glass J.I."/>
            <person name="Rusch D."/>
            <person name="Podicherti R."/>
            <person name="Tsui H.-C.T."/>
            <person name="Winkler M.E."/>
        </authorList>
    </citation>
    <scope>NUCLEOTIDE SEQUENCE</scope>
</reference>
<dbReference type="AlphaFoldDB" id="A0A382TAY1"/>
<dbReference type="InterPro" id="IPR017850">
    <property type="entry name" value="Alkaline_phosphatase_core_sf"/>
</dbReference>
<keyword evidence="1" id="KW-0479">Metal-binding</keyword>
<gene>
    <name evidence="4" type="ORF">METZ01_LOCUS371806</name>
</gene>
<dbReference type="GO" id="GO:0046872">
    <property type="term" value="F:metal ion binding"/>
    <property type="evidence" value="ECO:0007669"/>
    <property type="project" value="UniProtKB-KW"/>
</dbReference>
<dbReference type="Pfam" id="PF00884">
    <property type="entry name" value="Sulfatase"/>
    <property type="match status" value="1"/>
</dbReference>
<dbReference type="PANTHER" id="PTHR45953">
    <property type="entry name" value="IDURONATE 2-SULFATASE"/>
    <property type="match status" value="1"/>
</dbReference>
<accession>A0A382TAY1</accession>
<dbReference type="Gene3D" id="3.40.720.10">
    <property type="entry name" value="Alkaline Phosphatase, subunit A"/>
    <property type="match status" value="1"/>
</dbReference>
<feature type="domain" description="Sulfatase N-terminal" evidence="3">
    <location>
        <begin position="21"/>
        <end position="233"/>
    </location>
</feature>